<proteinExistence type="predicted"/>
<dbReference type="RefSeq" id="XP_021868946.1">
    <property type="nucleotide sequence ID" value="XM_022014177.1"/>
</dbReference>
<comment type="caution">
    <text evidence="2">The sequence shown here is derived from an EMBL/GenBank/DDBJ whole genome shotgun (WGS) entry which is preliminary data.</text>
</comment>
<keyword evidence="1" id="KW-1133">Transmembrane helix</keyword>
<dbReference type="EMBL" id="NBSH01000013">
    <property type="protein sequence ID" value="ORX34704.1"/>
    <property type="molecule type" value="Genomic_DNA"/>
</dbReference>
<name>A0A1Y1UAY1_9TREE</name>
<keyword evidence="1" id="KW-0812">Transmembrane</keyword>
<reference evidence="2 3" key="1">
    <citation type="submission" date="2017-03" db="EMBL/GenBank/DDBJ databases">
        <title>Widespread Adenine N6-methylation of Active Genes in Fungi.</title>
        <authorList>
            <consortium name="DOE Joint Genome Institute"/>
            <person name="Mondo S.J."/>
            <person name="Dannebaum R.O."/>
            <person name="Kuo R.C."/>
            <person name="Louie K.B."/>
            <person name="Bewick A.J."/>
            <person name="Labutti K."/>
            <person name="Haridas S."/>
            <person name="Kuo A."/>
            <person name="Salamov A."/>
            <person name="Ahrendt S.R."/>
            <person name="Lau R."/>
            <person name="Bowen B.P."/>
            <person name="Lipzen A."/>
            <person name="Sullivan W."/>
            <person name="Andreopoulos W.B."/>
            <person name="Clum A."/>
            <person name="Lindquist E."/>
            <person name="Daum C."/>
            <person name="Northen T.R."/>
            <person name="Ramamoorthy G."/>
            <person name="Schmitz R.J."/>
            <person name="Gryganskyi A."/>
            <person name="Culley D."/>
            <person name="Magnuson J."/>
            <person name="James T.Y."/>
            <person name="O'Malley M.A."/>
            <person name="Stajich J.E."/>
            <person name="Spatafora J.W."/>
            <person name="Visel A."/>
            <person name="Grigoriev I.V."/>
        </authorList>
    </citation>
    <scope>NUCLEOTIDE SEQUENCE [LARGE SCALE GENOMIC DNA]</scope>
    <source>
        <strain evidence="2 3">NRRL Y-17943</strain>
    </source>
</reference>
<evidence type="ECO:0000256" key="1">
    <source>
        <dbReference type="SAM" id="Phobius"/>
    </source>
</evidence>
<protein>
    <submittedName>
        <fullName evidence="2">Uncharacterized protein</fullName>
    </submittedName>
</protein>
<dbReference type="AlphaFoldDB" id="A0A1Y1UAY1"/>
<dbReference type="Proteomes" id="UP000193218">
    <property type="component" value="Unassembled WGS sequence"/>
</dbReference>
<organism evidence="2 3">
    <name type="scientific">Kockovaella imperatae</name>
    <dbReference type="NCBI Taxonomy" id="4999"/>
    <lineage>
        <taxon>Eukaryota</taxon>
        <taxon>Fungi</taxon>
        <taxon>Dikarya</taxon>
        <taxon>Basidiomycota</taxon>
        <taxon>Agaricomycotina</taxon>
        <taxon>Tremellomycetes</taxon>
        <taxon>Tremellales</taxon>
        <taxon>Cuniculitremaceae</taxon>
        <taxon>Kockovaella</taxon>
    </lineage>
</organism>
<evidence type="ECO:0000313" key="2">
    <source>
        <dbReference type="EMBL" id="ORX34704.1"/>
    </source>
</evidence>
<accession>A0A1Y1UAY1</accession>
<sequence length="224" mass="24173">MHTKARTKADIRNASIEHAVRHYNAFISPYSYGSCLPAYPNHNVHRYLTIMPSIGSPFIDPYSQSGMGGMGMMNPMMMGMMNPMMMGMMNPMMMGGYGMMGGGLGSGAYGQIALVFLIKHRYPSNSVQCKSCHSFSTHHAVPVPTSWSSTDAKVSTGRAGRQSDACPTAKILSAVRTPSRVSSMRARPVAPFLAFPSLSCLLVSLHCQTGLSAPDIHPVTSYTV</sequence>
<keyword evidence="1" id="KW-0472">Membrane</keyword>
<gene>
    <name evidence="2" type="ORF">BD324DRAFT_609885</name>
</gene>
<dbReference type="GeneID" id="33555985"/>
<evidence type="ECO:0000313" key="3">
    <source>
        <dbReference type="Proteomes" id="UP000193218"/>
    </source>
</evidence>
<dbReference type="InParanoid" id="A0A1Y1UAY1"/>
<feature type="transmembrane region" description="Helical" evidence="1">
    <location>
        <begin position="94"/>
        <end position="118"/>
    </location>
</feature>
<keyword evidence="3" id="KW-1185">Reference proteome</keyword>